<dbReference type="SMART" id="SM00862">
    <property type="entry name" value="Trans_reg_C"/>
    <property type="match status" value="1"/>
</dbReference>
<dbReference type="GO" id="GO:0005524">
    <property type="term" value="F:ATP binding"/>
    <property type="evidence" value="ECO:0007669"/>
    <property type="project" value="UniProtKB-KW"/>
</dbReference>
<dbReference type="InterPro" id="IPR005158">
    <property type="entry name" value="BTAD"/>
</dbReference>
<protein>
    <submittedName>
        <fullName evidence="11">ATP-binding cassette domain-containing protein</fullName>
    </submittedName>
</protein>
<keyword evidence="4" id="KW-0547">Nucleotide-binding</keyword>
<evidence type="ECO:0000256" key="4">
    <source>
        <dbReference type="ARBA" id="ARBA00022741"/>
    </source>
</evidence>
<dbReference type="InterPro" id="IPR027417">
    <property type="entry name" value="P-loop_NTPase"/>
</dbReference>
<dbReference type="GO" id="GO:0000160">
    <property type="term" value="P:phosphorelay signal transduction system"/>
    <property type="evidence" value="ECO:0007669"/>
    <property type="project" value="InterPro"/>
</dbReference>
<dbReference type="InterPro" id="IPR003593">
    <property type="entry name" value="AAA+_ATPase"/>
</dbReference>
<proteinExistence type="inferred from homology"/>
<evidence type="ECO:0000256" key="3">
    <source>
        <dbReference type="ARBA" id="ARBA00022448"/>
    </source>
</evidence>
<dbReference type="CDD" id="cd03230">
    <property type="entry name" value="ABC_DR_subfamily_A"/>
    <property type="match status" value="1"/>
</dbReference>
<dbReference type="AlphaFoldDB" id="A0A563EUE3"/>
<dbReference type="Pfam" id="PF03704">
    <property type="entry name" value="BTAD"/>
    <property type="match status" value="1"/>
</dbReference>
<dbReference type="EMBL" id="VOBR01000009">
    <property type="protein sequence ID" value="TWP51290.1"/>
    <property type="molecule type" value="Genomic_DNA"/>
</dbReference>
<feature type="compositionally biased region" description="Polar residues" evidence="8">
    <location>
        <begin position="1"/>
        <end position="13"/>
    </location>
</feature>
<dbReference type="GO" id="GO:0003677">
    <property type="term" value="F:DNA binding"/>
    <property type="evidence" value="ECO:0007669"/>
    <property type="project" value="UniProtKB-UniRule"/>
</dbReference>
<sequence>MTRTRAVTHTNGAKRNGRFDRFTDRGSRREGGAVEFQLLGAVEAWEQKLQLDLGPRKQRFTFAILALNVNQLVPVERLVDLTWPSQPPRTAHHAIHVRVSRLRQAIRQCRSGNNDADIITRGSAYMLKVNPLSIDVHRFRAVVAGARQENDDAVKVSLLRHALAMWHGPPLADVTTPDAAAVLCHGLEEARLSALEECLDAELRLGRHAAVVGELTDLVALHPYRQRLQAQLMLALYRCGRVTDALDAYRTARARLADELALEPESRLSDLQRSILRADPALEPPRAHTPARTQLPHEIWSFVRSDARSEEIAVEAHELTKWFGARTAVDSVSFTARKGEVIGLLGPNGAGKTTTIRMLSTLLAPTGGDFSVAGVPSSRPADIRPLIGVLPENPGFPGHHTGVEYLTYHGRLFGLSREEAVRTAVKLLGQVGLADAARARVATYSRGMRQRLGLARALVNDPAVVLLDEPTTGLDPTGQLEILTLVRTIAETRGTTVLLSTHAVPEVERICTGVLILDQGRLISSQVMT</sequence>
<feature type="compositionally biased region" description="Basic and acidic residues" evidence="8">
    <location>
        <begin position="17"/>
        <end position="26"/>
    </location>
</feature>
<dbReference type="GO" id="GO:0006355">
    <property type="term" value="P:regulation of DNA-templated transcription"/>
    <property type="evidence" value="ECO:0007669"/>
    <property type="project" value="InterPro"/>
</dbReference>
<evidence type="ECO:0000256" key="8">
    <source>
        <dbReference type="SAM" id="MobiDB-lite"/>
    </source>
</evidence>
<evidence type="ECO:0000256" key="2">
    <source>
        <dbReference type="ARBA" id="ARBA00005820"/>
    </source>
</evidence>
<keyword evidence="5 11" id="KW-0067">ATP-binding</keyword>
<dbReference type="OrthoDB" id="4336084at2"/>
<comment type="similarity">
    <text evidence="2">Belongs to the AfsR/DnrI/RedD regulatory family.</text>
</comment>
<dbReference type="PROSITE" id="PS50893">
    <property type="entry name" value="ABC_TRANSPORTER_2"/>
    <property type="match status" value="1"/>
</dbReference>
<evidence type="ECO:0000256" key="1">
    <source>
        <dbReference type="ARBA" id="ARBA00005417"/>
    </source>
</evidence>
<dbReference type="PANTHER" id="PTHR43335">
    <property type="entry name" value="ABC TRANSPORTER, ATP-BINDING PROTEIN"/>
    <property type="match status" value="1"/>
</dbReference>
<accession>A0A563EUE3</accession>
<comment type="caution">
    <text evidence="11">The sequence shown here is derived from an EMBL/GenBank/DDBJ whole genome shotgun (WGS) entry which is preliminary data.</text>
</comment>
<dbReference type="InterPro" id="IPR001867">
    <property type="entry name" value="OmpR/PhoB-type_DNA-bd"/>
</dbReference>
<dbReference type="Gene3D" id="1.10.10.10">
    <property type="entry name" value="Winged helix-like DNA-binding domain superfamily/Winged helix DNA-binding domain"/>
    <property type="match status" value="1"/>
</dbReference>
<dbReference type="PANTHER" id="PTHR43335:SF4">
    <property type="entry name" value="ABC TRANSPORTER, ATP-BINDING PROTEIN"/>
    <property type="match status" value="1"/>
</dbReference>
<keyword evidence="3" id="KW-0813">Transport</keyword>
<dbReference type="PROSITE" id="PS51755">
    <property type="entry name" value="OMPR_PHOB"/>
    <property type="match status" value="1"/>
</dbReference>
<organism evidence="11 12">
    <name type="scientific">Lentzea tibetensis</name>
    <dbReference type="NCBI Taxonomy" id="2591470"/>
    <lineage>
        <taxon>Bacteria</taxon>
        <taxon>Bacillati</taxon>
        <taxon>Actinomycetota</taxon>
        <taxon>Actinomycetes</taxon>
        <taxon>Pseudonocardiales</taxon>
        <taxon>Pseudonocardiaceae</taxon>
        <taxon>Lentzea</taxon>
    </lineage>
</organism>
<reference evidence="11 12" key="1">
    <citation type="submission" date="2019-07" db="EMBL/GenBank/DDBJ databases">
        <title>Lentzea xizangensis sp. nov., isolated from Qinghai-Tibetan Plateau Soils.</title>
        <authorList>
            <person name="Huang J."/>
        </authorList>
    </citation>
    <scope>NUCLEOTIDE SEQUENCE [LARGE SCALE GENOMIC DNA]</scope>
    <source>
        <strain evidence="11 12">FXJ1.1311</strain>
    </source>
</reference>
<dbReference type="Proteomes" id="UP000316639">
    <property type="component" value="Unassembled WGS sequence"/>
</dbReference>
<evidence type="ECO:0000256" key="7">
    <source>
        <dbReference type="PROSITE-ProRule" id="PRU01091"/>
    </source>
</evidence>
<dbReference type="InterPro" id="IPR016032">
    <property type="entry name" value="Sig_transdc_resp-reg_C-effctor"/>
</dbReference>
<keyword evidence="6 7" id="KW-0238">DNA-binding</keyword>
<gene>
    <name evidence="11" type="ORF">FKR81_16920</name>
</gene>
<dbReference type="InterPro" id="IPR011990">
    <property type="entry name" value="TPR-like_helical_dom_sf"/>
</dbReference>
<comment type="similarity">
    <text evidence="1">Belongs to the ABC transporter superfamily.</text>
</comment>
<feature type="domain" description="ABC transporter" evidence="9">
    <location>
        <begin position="314"/>
        <end position="529"/>
    </location>
</feature>
<evidence type="ECO:0000259" key="10">
    <source>
        <dbReference type="PROSITE" id="PS51755"/>
    </source>
</evidence>
<dbReference type="InterPro" id="IPR003439">
    <property type="entry name" value="ABC_transporter-like_ATP-bd"/>
</dbReference>
<feature type="DNA-binding region" description="OmpR/PhoB-type" evidence="7">
    <location>
        <begin position="25"/>
        <end position="129"/>
    </location>
</feature>
<dbReference type="Pfam" id="PF00005">
    <property type="entry name" value="ABC_tran"/>
    <property type="match status" value="1"/>
</dbReference>
<dbReference type="SUPFAM" id="SSF48452">
    <property type="entry name" value="TPR-like"/>
    <property type="match status" value="1"/>
</dbReference>
<dbReference type="Gene3D" id="3.40.50.300">
    <property type="entry name" value="P-loop containing nucleotide triphosphate hydrolases"/>
    <property type="match status" value="1"/>
</dbReference>
<evidence type="ECO:0000259" key="9">
    <source>
        <dbReference type="PROSITE" id="PS50893"/>
    </source>
</evidence>
<dbReference type="SMART" id="SM01043">
    <property type="entry name" value="BTAD"/>
    <property type="match status" value="1"/>
</dbReference>
<evidence type="ECO:0000313" key="12">
    <source>
        <dbReference type="Proteomes" id="UP000316639"/>
    </source>
</evidence>
<dbReference type="SUPFAM" id="SSF52540">
    <property type="entry name" value="P-loop containing nucleoside triphosphate hydrolases"/>
    <property type="match status" value="1"/>
</dbReference>
<evidence type="ECO:0000313" key="11">
    <source>
        <dbReference type="EMBL" id="TWP51290.1"/>
    </source>
</evidence>
<dbReference type="SMART" id="SM00382">
    <property type="entry name" value="AAA"/>
    <property type="match status" value="1"/>
</dbReference>
<dbReference type="InterPro" id="IPR036388">
    <property type="entry name" value="WH-like_DNA-bd_sf"/>
</dbReference>
<evidence type="ECO:0000256" key="5">
    <source>
        <dbReference type="ARBA" id="ARBA00022840"/>
    </source>
</evidence>
<keyword evidence="12" id="KW-1185">Reference proteome</keyword>
<dbReference type="SUPFAM" id="SSF46894">
    <property type="entry name" value="C-terminal effector domain of the bipartite response regulators"/>
    <property type="match status" value="1"/>
</dbReference>
<dbReference type="Gene3D" id="1.25.40.10">
    <property type="entry name" value="Tetratricopeptide repeat domain"/>
    <property type="match status" value="1"/>
</dbReference>
<dbReference type="GO" id="GO:0016887">
    <property type="term" value="F:ATP hydrolysis activity"/>
    <property type="evidence" value="ECO:0007669"/>
    <property type="project" value="InterPro"/>
</dbReference>
<feature type="domain" description="OmpR/PhoB-type" evidence="10">
    <location>
        <begin position="25"/>
        <end position="129"/>
    </location>
</feature>
<name>A0A563EUE3_9PSEU</name>
<feature type="region of interest" description="Disordered" evidence="8">
    <location>
        <begin position="1"/>
        <end position="26"/>
    </location>
</feature>
<evidence type="ECO:0000256" key="6">
    <source>
        <dbReference type="ARBA" id="ARBA00023125"/>
    </source>
</evidence>
<dbReference type="CDD" id="cd15831">
    <property type="entry name" value="BTAD"/>
    <property type="match status" value="1"/>
</dbReference>